<keyword evidence="4" id="KW-1185">Reference proteome</keyword>
<dbReference type="Gramene" id="LPERR06G00730.10">
    <property type="protein sequence ID" value="LPERR06G00730.10"/>
    <property type="gene ID" value="LPERR06G00730"/>
</dbReference>
<reference evidence="4" key="2">
    <citation type="submission" date="2013-12" db="EMBL/GenBank/DDBJ databases">
        <authorList>
            <person name="Yu Y."/>
            <person name="Lee S."/>
            <person name="de Baynast K."/>
            <person name="Wissotski M."/>
            <person name="Liu L."/>
            <person name="Talag J."/>
            <person name="Goicoechea J."/>
            <person name="Angelova A."/>
            <person name="Jetty R."/>
            <person name="Kudrna D."/>
            <person name="Golser W."/>
            <person name="Rivera L."/>
            <person name="Zhang J."/>
            <person name="Wing R."/>
        </authorList>
    </citation>
    <scope>NUCLEOTIDE SEQUENCE</scope>
</reference>
<organism evidence="3 4">
    <name type="scientific">Leersia perrieri</name>
    <dbReference type="NCBI Taxonomy" id="77586"/>
    <lineage>
        <taxon>Eukaryota</taxon>
        <taxon>Viridiplantae</taxon>
        <taxon>Streptophyta</taxon>
        <taxon>Embryophyta</taxon>
        <taxon>Tracheophyta</taxon>
        <taxon>Spermatophyta</taxon>
        <taxon>Magnoliopsida</taxon>
        <taxon>Liliopsida</taxon>
        <taxon>Poales</taxon>
        <taxon>Poaceae</taxon>
        <taxon>BOP clade</taxon>
        <taxon>Oryzoideae</taxon>
        <taxon>Oryzeae</taxon>
        <taxon>Oryzinae</taxon>
        <taxon>Leersia</taxon>
    </lineage>
</organism>
<feature type="region of interest" description="Disordered" evidence="1">
    <location>
        <begin position="478"/>
        <end position="498"/>
    </location>
</feature>
<protein>
    <recommendedName>
        <fullName evidence="2">KIB1-4 beta-propeller domain-containing protein</fullName>
    </recommendedName>
</protein>
<sequence>MAIPVKPENDHVVAEMRSAEDTAERSIGIPLTMLKIKAAESSPEEHAALAHREFTVSEMPFKKTCHSSLCEPHVWPGLLDSLLHQIIALLSSFQDLLAFSGTCHSWRAALSPFPSVYTFTFPPLHLKPDVPDACPPSNRFKYNHSSCCKWQLGDPSKRNLSLRCSAPWNTPSRMRYLGCSYGYLIFSYHENCLLVDAYAGTMVKPPKLKSTSNKGIYYGILTAPLNSPNSHILLCSRSSIFDWQVGTNSWSEHRFVGEHILQIVLFKGEMFAMDFHHRLHTMRFAPQLSMQEVGVMWGEEMYVGVHFKPWLVICGDMLLMLDLSTGFHQLYGFPATFQVFRLDFSSETAKWMKMEKLENQSLFVSLDRRSPTFSCMSPEKWGGKSNCIYVAKPSEDSDEPWTAVELGQPVPGTTHVSPYGHGLLQTNGHCSQLENLWVLPSFIYGVDKIPHKICIITQSMKAQWLTVMRIVQAVAPPSPALRNPLPRKDSDTPNGSSR</sequence>
<feature type="domain" description="KIB1-4 beta-propeller" evidence="2">
    <location>
        <begin position="168"/>
        <end position="396"/>
    </location>
</feature>
<dbReference type="AlphaFoldDB" id="A0A0D9WL10"/>
<dbReference type="HOGENOM" id="CLU_042587_0_0_1"/>
<proteinExistence type="predicted"/>
<reference evidence="3" key="3">
    <citation type="submission" date="2015-04" db="UniProtKB">
        <authorList>
            <consortium name="EnsemblPlants"/>
        </authorList>
    </citation>
    <scope>IDENTIFICATION</scope>
</reference>
<evidence type="ECO:0000313" key="3">
    <source>
        <dbReference type="EnsemblPlants" id="LPERR06G00730.10"/>
    </source>
</evidence>
<reference evidence="3 4" key="1">
    <citation type="submission" date="2012-08" db="EMBL/GenBank/DDBJ databases">
        <title>Oryza genome evolution.</title>
        <authorList>
            <person name="Wing R.A."/>
        </authorList>
    </citation>
    <scope>NUCLEOTIDE SEQUENCE</scope>
</reference>
<evidence type="ECO:0000313" key="4">
    <source>
        <dbReference type="Proteomes" id="UP000032180"/>
    </source>
</evidence>
<dbReference type="PANTHER" id="PTHR33800">
    <property type="entry name" value="OS06G0113600 PROTEIN"/>
    <property type="match status" value="1"/>
</dbReference>
<dbReference type="InterPro" id="IPR005174">
    <property type="entry name" value="KIB1-4_b-propeller"/>
</dbReference>
<dbReference type="PANTHER" id="PTHR33800:SF13">
    <property type="entry name" value="OS06G0113600 PROTEIN"/>
    <property type="match status" value="1"/>
</dbReference>
<accession>A0A0D9WL10</accession>
<evidence type="ECO:0000259" key="2">
    <source>
        <dbReference type="Pfam" id="PF03478"/>
    </source>
</evidence>
<name>A0A0D9WL10_9ORYZ</name>
<dbReference type="Pfam" id="PF03478">
    <property type="entry name" value="Beta-prop_KIB1-4"/>
    <property type="match status" value="1"/>
</dbReference>
<evidence type="ECO:0000256" key="1">
    <source>
        <dbReference type="SAM" id="MobiDB-lite"/>
    </source>
</evidence>
<dbReference type="EnsemblPlants" id="LPERR06G00730.10">
    <property type="protein sequence ID" value="LPERR06G00730.10"/>
    <property type="gene ID" value="LPERR06G00730"/>
</dbReference>
<dbReference type="Proteomes" id="UP000032180">
    <property type="component" value="Chromosome 6"/>
</dbReference>